<accession>A0A3Q8Q758</accession>
<gene>
    <name evidence="2" type="ORF">SBFV3_gp17</name>
</gene>
<keyword evidence="3" id="KW-1185">Reference proteome</keyword>
<evidence type="ECO:0000256" key="1">
    <source>
        <dbReference type="SAM" id="MobiDB-lite"/>
    </source>
</evidence>
<dbReference type="Proteomes" id="UP000269193">
    <property type="component" value="Segment"/>
</dbReference>
<dbReference type="EMBL" id="MK064564">
    <property type="protein sequence ID" value="AZI75852.1"/>
    <property type="molecule type" value="Genomic_DNA"/>
</dbReference>
<organism evidence="2 3">
    <name type="scientific">Sulfolobales Beppu filamentous virus 3</name>
    <dbReference type="NCBI Taxonomy" id="2493124"/>
    <lineage>
        <taxon>Viruses</taxon>
        <taxon>Adnaviria</taxon>
        <taxon>Zilligvirae</taxon>
        <taxon>Taleaviricota</taxon>
        <taxon>Tokiviricetes</taxon>
        <taxon>Ligamenvirales</taxon>
        <taxon>Lipothrixviridae</taxon>
        <taxon>Deltalipothrixvirus</taxon>
        <taxon>Deltalipothrixvirus beppuense</taxon>
        <taxon>Deltalipothrixvirus SBFV3</taxon>
    </lineage>
</organism>
<evidence type="ECO:0000313" key="3">
    <source>
        <dbReference type="Proteomes" id="UP000269193"/>
    </source>
</evidence>
<sequence length="211" mass="22808">MASRTVMQPGGIPMSTPPSPSQPETPPSRNVCYNVYPPVIAVYATPQPVIYTVFAFLFDPLTAPVKVPPLPAMKSRKKTPPAEVSAFSSVNALGTLYSTMLRKELKYPYIAYKVIDTVIQPLCTTSYIVLKVKPRSTVRGTGTRSPISVATYEPIAIGGVLNAVSLFTSQSALTTMANVYYTMTTAPVQFIPDVNAYQALLDALAQKLGVR</sequence>
<feature type="compositionally biased region" description="Pro residues" evidence="1">
    <location>
        <begin position="15"/>
        <end position="26"/>
    </location>
</feature>
<name>A0A3Q8Q758_9VIRU</name>
<protein>
    <submittedName>
        <fullName evidence="2">Uncharacterized protein</fullName>
    </submittedName>
</protein>
<evidence type="ECO:0000313" key="2">
    <source>
        <dbReference type="EMBL" id="AZI75852.1"/>
    </source>
</evidence>
<proteinExistence type="predicted"/>
<feature type="region of interest" description="Disordered" evidence="1">
    <location>
        <begin position="1"/>
        <end position="27"/>
    </location>
</feature>
<reference evidence="2 3" key="1">
    <citation type="journal article" date="2018" name="Environ. Microbiol.">
        <title>New archaeal viruses discovered by metagenomic analysis of viral communities in enrichment cultures.</title>
        <authorList>
            <person name="Liu Y."/>
            <person name="Brandt D."/>
            <person name="Ishino S."/>
            <person name="Ishino Y."/>
            <person name="Koonin E.V."/>
            <person name="Kalinowski J."/>
            <person name="Krupovic M."/>
            <person name="Prangishvili D."/>
        </authorList>
    </citation>
    <scope>NUCLEOTIDE SEQUENCE [LARGE SCALE GENOMIC DNA]</scope>
</reference>